<name>A0A811PS16_9POAL</name>
<feature type="transmembrane region" description="Helical" evidence="8">
    <location>
        <begin position="84"/>
        <end position="108"/>
    </location>
</feature>
<keyword evidence="4 8" id="KW-1003">Cell membrane</keyword>
<evidence type="ECO:0000256" key="2">
    <source>
        <dbReference type="ARBA" id="ARBA00007651"/>
    </source>
</evidence>
<feature type="transmembrane region" description="Helical" evidence="8">
    <location>
        <begin position="140"/>
        <end position="160"/>
    </location>
</feature>
<feature type="transmembrane region" description="Helical" evidence="8">
    <location>
        <begin position="7"/>
        <end position="29"/>
    </location>
</feature>
<dbReference type="Pfam" id="PF04535">
    <property type="entry name" value="CASP_dom"/>
    <property type="match status" value="1"/>
</dbReference>
<evidence type="ECO:0000259" key="9">
    <source>
        <dbReference type="Pfam" id="PF04535"/>
    </source>
</evidence>
<keyword evidence="6 8" id="KW-1133">Transmembrane helix</keyword>
<comment type="caution">
    <text evidence="10">The sequence shown here is derived from an EMBL/GenBank/DDBJ whole genome shotgun (WGS) entry which is preliminary data.</text>
</comment>
<dbReference type="PANTHER" id="PTHR33573">
    <property type="entry name" value="CASP-LIKE PROTEIN 4A4"/>
    <property type="match status" value="1"/>
</dbReference>
<evidence type="ECO:0000256" key="1">
    <source>
        <dbReference type="ARBA" id="ARBA00004651"/>
    </source>
</evidence>
<evidence type="ECO:0000256" key="7">
    <source>
        <dbReference type="ARBA" id="ARBA00023136"/>
    </source>
</evidence>
<keyword evidence="7 8" id="KW-0472">Membrane</keyword>
<evidence type="ECO:0000256" key="3">
    <source>
        <dbReference type="ARBA" id="ARBA00011489"/>
    </source>
</evidence>
<dbReference type="OrthoDB" id="667646at2759"/>
<dbReference type="PANTHER" id="PTHR33573:SF65">
    <property type="entry name" value="CASP-LIKE PROTEIN"/>
    <property type="match status" value="1"/>
</dbReference>
<evidence type="ECO:0000313" key="11">
    <source>
        <dbReference type="Proteomes" id="UP000604825"/>
    </source>
</evidence>
<keyword evidence="5 8" id="KW-0812">Transmembrane</keyword>
<proteinExistence type="inferred from homology"/>
<protein>
    <recommendedName>
        <fullName evidence="8">CASP-like protein</fullName>
    </recommendedName>
</protein>
<evidence type="ECO:0000256" key="8">
    <source>
        <dbReference type="RuleBase" id="RU361233"/>
    </source>
</evidence>
<organism evidence="10 11">
    <name type="scientific">Miscanthus lutarioriparius</name>
    <dbReference type="NCBI Taxonomy" id="422564"/>
    <lineage>
        <taxon>Eukaryota</taxon>
        <taxon>Viridiplantae</taxon>
        <taxon>Streptophyta</taxon>
        <taxon>Embryophyta</taxon>
        <taxon>Tracheophyta</taxon>
        <taxon>Spermatophyta</taxon>
        <taxon>Magnoliopsida</taxon>
        <taxon>Liliopsida</taxon>
        <taxon>Poales</taxon>
        <taxon>Poaceae</taxon>
        <taxon>PACMAD clade</taxon>
        <taxon>Panicoideae</taxon>
        <taxon>Andropogonodae</taxon>
        <taxon>Andropogoneae</taxon>
        <taxon>Saccharinae</taxon>
        <taxon>Miscanthus</taxon>
    </lineage>
</organism>
<comment type="subunit">
    <text evidence="3 8">Homodimer and heterodimers.</text>
</comment>
<dbReference type="InterPro" id="IPR006702">
    <property type="entry name" value="CASP_dom"/>
</dbReference>
<keyword evidence="11" id="KW-1185">Reference proteome</keyword>
<evidence type="ECO:0000256" key="6">
    <source>
        <dbReference type="ARBA" id="ARBA00022989"/>
    </source>
</evidence>
<accession>A0A811PS16</accession>
<comment type="subcellular location">
    <subcellularLocation>
        <location evidence="1 8">Cell membrane</location>
        <topology evidence="1 8">Multi-pass membrane protein</topology>
    </subcellularLocation>
</comment>
<dbReference type="AlphaFoldDB" id="A0A811PS16"/>
<comment type="similarity">
    <text evidence="2 8">Belongs to the Casparian strip membrane proteins (CASP) family.</text>
</comment>
<dbReference type="EMBL" id="CAJGYO010000008">
    <property type="protein sequence ID" value="CAD6250634.1"/>
    <property type="molecule type" value="Genomic_DNA"/>
</dbReference>
<evidence type="ECO:0000256" key="4">
    <source>
        <dbReference type="ARBA" id="ARBA00022475"/>
    </source>
</evidence>
<evidence type="ECO:0000256" key="5">
    <source>
        <dbReference type="ARBA" id="ARBA00022692"/>
    </source>
</evidence>
<dbReference type="GO" id="GO:0005886">
    <property type="term" value="C:plasma membrane"/>
    <property type="evidence" value="ECO:0007669"/>
    <property type="project" value="UniProtKB-SubCell"/>
</dbReference>
<reference evidence="10" key="1">
    <citation type="submission" date="2020-10" db="EMBL/GenBank/DDBJ databases">
        <authorList>
            <person name="Han B."/>
            <person name="Lu T."/>
            <person name="Zhao Q."/>
            <person name="Huang X."/>
            <person name="Zhao Y."/>
        </authorList>
    </citation>
    <scope>NUCLEOTIDE SEQUENCE</scope>
</reference>
<dbReference type="Proteomes" id="UP000604825">
    <property type="component" value="Unassembled WGS sequence"/>
</dbReference>
<feature type="domain" description="Casparian strip membrane protein" evidence="9">
    <location>
        <begin position="10"/>
        <end position="131"/>
    </location>
</feature>
<sequence length="177" mass="19099">MALSRKAWIAAGVGARLLMIAVLAVSVPLTLHNDTKRNYGGDDFYKLQSYSYTVAVAVMASGVLQSPVAVYLLCKSKRITPSSLVLDISLCADVVVTVLLASGVGAGFGATNNDALRYVNYVRWEENSRKDDLIDYYNKAIVPVVFLLLGTVLSMAATVVSARLRARATDEADARHQ</sequence>
<feature type="transmembrane region" description="Helical" evidence="8">
    <location>
        <begin position="49"/>
        <end position="72"/>
    </location>
</feature>
<evidence type="ECO:0000313" key="10">
    <source>
        <dbReference type="EMBL" id="CAD6250634.1"/>
    </source>
</evidence>
<gene>
    <name evidence="10" type="ORF">NCGR_LOCUS34409</name>
</gene>